<evidence type="ECO:0000313" key="2">
    <source>
        <dbReference type="Proteomes" id="UP000269945"/>
    </source>
</evidence>
<proteinExistence type="predicted"/>
<dbReference type="AlphaFoldDB" id="A0A9X9M7Y8"/>
<accession>A0A9X9M7Y8</accession>
<reference evidence="1 2" key="1">
    <citation type="submission" date="2018-10" db="EMBL/GenBank/DDBJ databases">
        <authorList>
            <person name="Ekblom R."/>
            <person name="Jareborg N."/>
        </authorList>
    </citation>
    <scope>NUCLEOTIDE SEQUENCE [LARGE SCALE GENOMIC DNA]</scope>
    <source>
        <tissue evidence="1">Muscle</tissue>
    </source>
</reference>
<dbReference type="EMBL" id="CYRY02044158">
    <property type="protein sequence ID" value="VCX38973.1"/>
    <property type="molecule type" value="Genomic_DNA"/>
</dbReference>
<gene>
    <name evidence="1" type="ORF">BN2614_LOCUS2</name>
</gene>
<organism evidence="1 2">
    <name type="scientific">Gulo gulo</name>
    <name type="common">Wolverine</name>
    <name type="synonym">Gluton</name>
    <dbReference type="NCBI Taxonomy" id="48420"/>
    <lineage>
        <taxon>Eukaryota</taxon>
        <taxon>Metazoa</taxon>
        <taxon>Chordata</taxon>
        <taxon>Craniata</taxon>
        <taxon>Vertebrata</taxon>
        <taxon>Euteleostomi</taxon>
        <taxon>Mammalia</taxon>
        <taxon>Eutheria</taxon>
        <taxon>Laurasiatheria</taxon>
        <taxon>Carnivora</taxon>
        <taxon>Caniformia</taxon>
        <taxon>Musteloidea</taxon>
        <taxon>Mustelidae</taxon>
        <taxon>Guloninae</taxon>
        <taxon>Gulo</taxon>
    </lineage>
</organism>
<keyword evidence="2" id="KW-1185">Reference proteome</keyword>
<name>A0A9X9M7Y8_GULGU</name>
<sequence>MPVLEASDGMGPFSPAGRVLALEAFPVLGLPDWPSAGTRDLCRGSVQLGEAPSRLC</sequence>
<protein>
    <submittedName>
        <fullName evidence="1">Uncharacterized protein</fullName>
    </submittedName>
</protein>
<comment type="caution">
    <text evidence="1">The sequence shown here is derived from an EMBL/GenBank/DDBJ whole genome shotgun (WGS) entry which is preliminary data.</text>
</comment>
<evidence type="ECO:0000313" key="1">
    <source>
        <dbReference type="EMBL" id="VCX38973.1"/>
    </source>
</evidence>
<dbReference type="Proteomes" id="UP000269945">
    <property type="component" value="Unassembled WGS sequence"/>
</dbReference>